<dbReference type="InterPro" id="IPR037523">
    <property type="entry name" value="VOC_core"/>
</dbReference>
<comment type="similarity">
    <text evidence="1">Belongs to the methylmalonyl-CoA epimerase family.</text>
</comment>
<dbReference type="Pfam" id="PF13669">
    <property type="entry name" value="Glyoxalase_4"/>
    <property type="match status" value="1"/>
</dbReference>
<proteinExistence type="inferred from homology"/>
<feature type="domain" description="VOC" evidence="3">
    <location>
        <begin position="14"/>
        <end position="143"/>
    </location>
</feature>
<protein>
    <submittedName>
        <fullName evidence="4">Unannotated protein</fullName>
    </submittedName>
</protein>
<dbReference type="GO" id="GO:0004493">
    <property type="term" value="F:methylmalonyl-CoA epimerase activity"/>
    <property type="evidence" value="ECO:0007669"/>
    <property type="project" value="TreeGrafter"/>
</dbReference>
<evidence type="ECO:0000259" key="3">
    <source>
        <dbReference type="PROSITE" id="PS51819"/>
    </source>
</evidence>
<sequence>MVNLSAALGGTLLGIDHVGLAVRDLDEAIARWSQTFGLEVSHREINESQGIEEAMLDLADGTRLQLLAPLNPESTIAKFLERSGEGMQQLAFRVTNIDEAMANVLSAGMRLIYPESRIGTAGSLINFVHPKDVGGVLVELVQPVDH</sequence>
<dbReference type="NCBIfam" id="TIGR03081">
    <property type="entry name" value="metmalonyl_epim"/>
    <property type="match status" value="1"/>
</dbReference>
<organism evidence="4">
    <name type="scientific">freshwater metagenome</name>
    <dbReference type="NCBI Taxonomy" id="449393"/>
    <lineage>
        <taxon>unclassified sequences</taxon>
        <taxon>metagenomes</taxon>
        <taxon>ecological metagenomes</taxon>
    </lineage>
</organism>
<dbReference type="EMBL" id="CAEZWI010000004">
    <property type="protein sequence ID" value="CAB4643603.1"/>
    <property type="molecule type" value="Genomic_DNA"/>
</dbReference>
<dbReference type="GO" id="GO:0046491">
    <property type="term" value="P:L-methylmalonyl-CoA metabolic process"/>
    <property type="evidence" value="ECO:0007669"/>
    <property type="project" value="TreeGrafter"/>
</dbReference>
<dbReference type="PANTHER" id="PTHR43048:SF3">
    <property type="entry name" value="METHYLMALONYL-COA EPIMERASE, MITOCHONDRIAL"/>
    <property type="match status" value="1"/>
</dbReference>
<dbReference type="PROSITE" id="PS51819">
    <property type="entry name" value="VOC"/>
    <property type="match status" value="1"/>
</dbReference>
<accession>A0A6J6K5K7</accession>
<keyword evidence="2" id="KW-0479">Metal-binding</keyword>
<evidence type="ECO:0000256" key="1">
    <source>
        <dbReference type="ARBA" id="ARBA00009308"/>
    </source>
</evidence>
<evidence type="ECO:0000256" key="2">
    <source>
        <dbReference type="ARBA" id="ARBA00022723"/>
    </source>
</evidence>
<dbReference type="InterPro" id="IPR051785">
    <property type="entry name" value="MMCE/EMCE_epimerase"/>
</dbReference>
<reference evidence="4" key="1">
    <citation type="submission" date="2020-05" db="EMBL/GenBank/DDBJ databases">
        <authorList>
            <person name="Chiriac C."/>
            <person name="Salcher M."/>
            <person name="Ghai R."/>
            <person name="Kavagutti S V."/>
        </authorList>
    </citation>
    <scope>NUCLEOTIDE SEQUENCE</scope>
</reference>
<dbReference type="Gene3D" id="3.10.180.10">
    <property type="entry name" value="2,3-Dihydroxybiphenyl 1,2-Dioxygenase, domain 1"/>
    <property type="match status" value="1"/>
</dbReference>
<dbReference type="SUPFAM" id="SSF54593">
    <property type="entry name" value="Glyoxalase/Bleomycin resistance protein/Dihydroxybiphenyl dioxygenase"/>
    <property type="match status" value="1"/>
</dbReference>
<dbReference type="CDD" id="cd07249">
    <property type="entry name" value="MMCE"/>
    <property type="match status" value="1"/>
</dbReference>
<gene>
    <name evidence="4" type="ORF">UFOPK2237_00078</name>
</gene>
<dbReference type="InterPro" id="IPR029068">
    <property type="entry name" value="Glyas_Bleomycin-R_OHBP_Dase"/>
</dbReference>
<name>A0A6J6K5K7_9ZZZZ</name>
<dbReference type="GO" id="GO:0046872">
    <property type="term" value="F:metal ion binding"/>
    <property type="evidence" value="ECO:0007669"/>
    <property type="project" value="UniProtKB-KW"/>
</dbReference>
<evidence type="ECO:0000313" key="4">
    <source>
        <dbReference type="EMBL" id="CAB4643603.1"/>
    </source>
</evidence>
<dbReference type="InterPro" id="IPR017515">
    <property type="entry name" value="MeMalonyl-CoA_epimerase"/>
</dbReference>
<dbReference type="PANTHER" id="PTHR43048">
    <property type="entry name" value="METHYLMALONYL-COA EPIMERASE"/>
    <property type="match status" value="1"/>
</dbReference>
<dbReference type="AlphaFoldDB" id="A0A6J6K5K7"/>